<evidence type="ECO:0000256" key="1">
    <source>
        <dbReference type="ARBA" id="ARBA00023157"/>
    </source>
</evidence>
<keyword evidence="2" id="KW-0732">Signal</keyword>
<feature type="chain" id="PRO_5037184957" evidence="2">
    <location>
        <begin position="23"/>
        <end position="107"/>
    </location>
</feature>
<evidence type="ECO:0000256" key="2">
    <source>
        <dbReference type="SAM" id="SignalP"/>
    </source>
</evidence>
<dbReference type="AlphaFoldDB" id="A0A914W4L1"/>
<sequence length="107" mass="11779">MNLLFVFLGLVILLQALALSSAQQSSVVCSVCTGVIAFAEPYARAPINMQEADLQVLMHAYCNEQPGLQNLCKDMVDRFMHFIFGMFLQSSPPLPHAICLDIRACTS</sequence>
<evidence type="ECO:0000259" key="3">
    <source>
        <dbReference type="PROSITE" id="PS50015"/>
    </source>
</evidence>
<protein>
    <submittedName>
        <fullName evidence="5">Saposin B-type domain-containing protein</fullName>
    </submittedName>
</protein>
<feature type="domain" description="Saposin B-type" evidence="3">
    <location>
        <begin position="25"/>
        <end position="107"/>
    </location>
</feature>
<dbReference type="InterPro" id="IPR011001">
    <property type="entry name" value="Saposin-like"/>
</dbReference>
<dbReference type="SUPFAM" id="SSF47862">
    <property type="entry name" value="Saposin"/>
    <property type="match status" value="1"/>
</dbReference>
<keyword evidence="4" id="KW-1185">Reference proteome</keyword>
<dbReference type="WBParaSite" id="PSAMB.scaffold3126size19581.g20394.t1">
    <property type="protein sequence ID" value="PSAMB.scaffold3126size19581.g20394.t1"/>
    <property type="gene ID" value="PSAMB.scaffold3126size19581.g20394"/>
</dbReference>
<dbReference type="InterPro" id="IPR008139">
    <property type="entry name" value="SaposinB_dom"/>
</dbReference>
<feature type="signal peptide" evidence="2">
    <location>
        <begin position="1"/>
        <end position="22"/>
    </location>
</feature>
<evidence type="ECO:0000313" key="5">
    <source>
        <dbReference type="WBParaSite" id="PSAMB.scaffold3126size19581.g20394.t1"/>
    </source>
</evidence>
<organism evidence="4 5">
    <name type="scientific">Plectus sambesii</name>
    <dbReference type="NCBI Taxonomy" id="2011161"/>
    <lineage>
        <taxon>Eukaryota</taxon>
        <taxon>Metazoa</taxon>
        <taxon>Ecdysozoa</taxon>
        <taxon>Nematoda</taxon>
        <taxon>Chromadorea</taxon>
        <taxon>Plectida</taxon>
        <taxon>Plectina</taxon>
        <taxon>Plectoidea</taxon>
        <taxon>Plectidae</taxon>
        <taxon>Plectus</taxon>
    </lineage>
</organism>
<accession>A0A914W4L1</accession>
<reference evidence="5" key="1">
    <citation type="submission" date="2022-11" db="UniProtKB">
        <authorList>
            <consortium name="WormBaseParasite"/>
        </authorList>
    </citation>
    <scope>IDENTIFICATION</scope>
</reference>
<dbReference type="SMART" id="SM00741">
    <property type="entry name" value="SapB"/>
    <property type="match status" value="1"/>
</dbReference>
<dbReference type="Gene3D" id="1.10.225.10">
    <property type="entry name" value="Saposin-like"/>
    <property type="match status" value="1"/>
</dbReference>
<keyword evidence="1" id="KW-1015">Disulfide bond</keyword>
<dbReference type="PROSITE" id="PS50015">
    <property type="entry name" value="SAP_B"/>
    <property type="match status" value="1"/>
</dbReference>
<proteinExistence type="predicted"/>
<name>A0A914W4L1_9BILA</name>
<evidence type="ECO:0000313" key="4">
    <source>
        <dbReference type="Proteomes" id="UP000887566"/>
    </source>
</evidence>
<dbReference type="Proteomes" id="UP000887566">
    <property type="component" value="Unplaced"/>
</dbReference>